<name>A0ABT1JW24_9ACTN</name>
<feature type="compositionally biased region" description="Basic and acidic residues" evidence="1">
    <location>
        <begin position="498"/>
        <end position="508"/>
    </location>
</feature>
<feature type="compositionally biased region" description="Low complexity" evidence="1">
    <location>
        <begin position="326"/>
        <end position="341"/>
    </location>
</feature>
<feature type="region of interest" description="Disordered" evidence="1">
    <location>
        <begin position="287"/>
        <end position="542"/>
    </location>
</feature>
<reference evidence="4 5" key="1">
    <citation type="submission" date="2022-06" db="EMBL/GenBank/DDBJ databases">
        <title>Sequencing the genomes of 1000 actinobacteria strains.</title>
        <authorList>
            <person name="Klenk H.-P."/>
        </authorList>
    </citation>
    <scope>NUCLEOTIDE SEQUENCE [LARGE SCALE GENOMIC DNA]</scope>
    <source>
        <strain evidence="4 5">DSM 44170</strain>
    </source>
</reference>
<organism evidence="4 5">
    <name type="scientific">Nonomuraea roseoviolacea subsp. carminata</name>
    <dbReference type="NCBI Taxonomy" id="160689"/>
    <lineage>
        <taxon>Bacteria</taxon>
        <taxon>Bacillati</taxon>
        <taxon>Actinomycetota</taxon>
        <taxon>Actinomycetes</taxon>
        <taxon>Streptosporangiales</taxon>
        <taxon>Streptosporangiaceae</taxon>
        <taxon>Nonomuraea</taxon>
    </lineage>
</organism>
<feature type="compositionally biased region" description="Basic and acidic residues" evidence="1">
    <location>
        <begin position="827"/>
        <end position="840"/>
    </location>
</feature>
<feature type="region of interest" description="Disordered" evidence="1">
    <location>
        <begin position="610"/>
        <end position="629"/>
    </location>
</feature>
<comment type="caution">
    <text evidence="4">The sequence shown here is derived from an EMBL/GenBank/DDBJ whole genome shotgun (WGS) entry which is preliminary data.</text>
</comment>
<feature type="transmembrane region" description="Helical" evidence="2">
    <location>
        <begin position="115"/>
        <end position="140"/>
    </location>
</feature>
<feature type="domain" description="Outer membrane channel protein CpnT-like N-terminal" evidence="3">
    <location>
        <begin position="6"/>
        <end position="138"/>
    </location>
</feature>
<proteinExistence type="predicted"/>
<keyword evidence="2" id="KW-0812">Transmembrane</keyword>
<keyword evidence="5" id="KW-1185">Reference proteome</keyword>
<dbReference type="Proteomes" id="UP001320766">
    <property type="component" value="Unassembled WGS sequence"/>
</dbReference>
<feature type="transmembrane region" description="Helical" evidence="2">
    <location>
        <begin position="161"/>
        <end position="179"/>
    </location>
</feature>
<evidence type="ECO:0000313" key="4">
    <source>
        <dbReference type="EMBL" id="MCP2345956.1"/>
    </source>
</evidence>
<evidence type="ECO:0000313" key="5">
    <source>
        <dbReference type="Proteomes" id="UP001320766"/>
    </source>
</evidence>
<sequence length="1951" mass="211793">MWIDGIPVPVWIRPWVGWVLGNDWPKGDENGLFRLADALLATAEGVARGVDGDGAELLRGIGDSWDGAALRAFVTRVEREVGGRRAALVSRLVGLAVACNDLGVQIQFTRRLMRLTVLMLVVQLVALSLALMTPAGRLALRLMKGRAQVARWTIKVFARRLLLNIALFGGLMGGMDLLVQATQSRRDGVDWKQTGASAGMGALTGGLMTGLAWAMPVRSLWTLMAHSAVAGGGATLVSELLDGKDGVDWTLVLKGMTSGAVGGADAHWGTWSPGGGVKHLGGAAKAFGADLDTSPSPRTKAEPGPEPAHHGAKGDPLRFDGHPADAEAGGARPRPDAGALPHLSDREPGPSAPLIGREPGPAGEHARHTTLAASPEVRPGHDAPRPGTADRGTVDAMINRAVPQDPRPAHQHGDPPTHQPTHQPAAAPERQPTHQQAAAPERQPTHQAAAPEQQHMGARPHASSPDAPPPHPAARQGDGAPPAAPVRFEDSGTTFTGRRAEAPDHPHPGEPGWTARGDNPAGTNPQRETTSVPASPSPAGDGVPHPIVRPAVHQVMLNADRRAPLLPIHTAEDLARLQGDQANRIDPREALRASEWAHLREDAPAYRVEGRSGVNHHDGPVDAEATARKKAELDRSADVTVRRIGVRTGGGTRWVTEIEVKIRWVADLGVTAGKALQLQASAMDGVDLYFNHQHRLSDGSQLHVRLTFEEADGMKVGANEVVTFKPGRGRADQVTWYVSDGPHIHAHELGHHLGLRDEYHDPDYAGRRTLTDGGRVFGANLMGDAHRPHLSTNELMLDHHGHEVPPLAGLMDHHLQSIERLLHRAEAEDRRVDTPGRGEGEGEGAGEGVGEAGIRLRADELSRANHVAGNLSMPPHLADLLHRYPHESGDLLDHLRALDHADWIYEGDVTGHRVKYVKALHDSMRAIYGALPSNLDVKDVQRLHHLVRYLGGSPVRDVPDSRWILERAAAALGDGAPVTPREIEGLSRLAEWNTPMYGPPEPYEAGPKALHRAAGEFFGKPGDAGLTRRVTELFASAAEHSKTLAKGWVDHITITNELIRLRNGPGWGRVADGKDFAQMVDRLYGVDTQPGGSTASPAREAGPGGPRRFPPNHRIPPAERWAVGVMLDDWGARPFALDPEDAVTTARSEAQRAHADVLTLRAADPGVARVEQRRFEGYDAAGERRHITEYTVRIKVSSPLSTSELGAFNARLQKGLDEYVNGRHRTADGDQLHVRVQLERAGGGGATVAHGDHTQARGPLDFRTEAPTLNLVRQVVRQLGMEVPQKPAWLDSRWADGADLVRHDTETARADAGDGSPSEAHTSSADAGSRAPLVAGGEMREALRQEHAYALDPRKTVGEDSLAAARQGAEAHVVTSTEAYTVEARRMQARGADGTLRRVTEFTLTLRYGVAKDLAPQAVLKIFSDVRDAVDLHFNHQHRLPVDGSQLHVRVRFEQAPAGAGKGERVELTRWVPSKWQVWAKQPVLGEMAPLNLHAQKIGQLLGLELESLDQVMRKTARVVDVEGPARDGSLMGAAVVQWATRPDRGWAGVHDLQRLAVPEIAGLRDRHLWTLNEHLIREDVPEPVVPLDRVPAGEPVQPTPWARTDPERGVVPNHIRILLKRFPVEGSWLEHVRLLDRVVTLFGNDRVGDRLGFNAVTHEHLRYTGALSDLAAEVYGTHRDHSFNAEELIRLHGLTVWLGRGPYEALPDGGWLRDAVNDLLGRPADRPLTEKDVHFLGGLASRHDRTPFHVREERSPAALLERARQELDRAPLTVRVALDDAATPLEREAARWGDRGEEIVEAAPRELPAGETLRDVLRSGTADPGALEAWLRRVAEVEYPGAGVRAELGEWSLVDGRLSFSLYYRSVDGQGSRGLPLAMAQYVVTETADGRLVAAHFAPSLAPSARPVDVQRVRMAWTRWSRTLDDAYIAVGVSEIRYPQFYVLKPLDPP</sequence>
<dbReference type="RefSeq" id="WP_253767947.1">
    <property type="nucleotide sequence ID" value="NZ_BAAAVE010000032.1"/>
</dbReference>
<protein>
    <recommendedName>
        <fullName evidence="3">Outer membrane channel protein CpnT-like N-terminal domain-containing protein</fullName>
    </recommendedName>
</protein>
<feature type="region of interest" description="Disordered" evidence="1">
    <location>
        <begin position="1086"/>
        <end position="1115"/>
    </location>
</feature>
<feature type="region of interest" description="Disordered" evidence="1">
    <location>
        <begin position="1307"/>
        <end position="1331"/>
    </location>
</feature>
<feature type="region of interest" description="Disordered" evidence="1">
    <location>
        <begin position="1587"/>
        <end position="1606"/>
    </location>
</feature>
<feature type="compositionally biased region" description="Basic and acidic residues" evidence="1">
    <location>
        <begin position="299"/>
        <end position="325"/>
    </location>
</feature>
<keyword evidence="2" id="KW-0472">Membrane</keyword>
<keyword evidence="2" id="KW-1133">Transmembrane helix</keyword>
<feature type="compositionally biased region" description="Polar residues" evidence="1">
    <location>
        <begin position="521"/>
        <end position="534"/>
    </location>
</feature>
<evidence type="ECO:0000256" key="1">
    <source>
        <dbReference type="SAM" id="MobiDB-lite"/>
    </source>
</evidence>
<feature type="region of interest" description="Disordered" evidence="1">
    <location>
        <begin position="827"/>
        <end position="851"/>
    </location>
</feature>
<evidence type="ECO:0000256" key="2">
    <source>
        <dbReference type="SAM" id="Phobius"/>
    </source>
</evidence>
<dbReference type="EMBL" id="JAMZEC010000001">
    <property type="protein sequence ID" value="MCP2345956.1"/>
    <property type="molecule type" value="Genomic_DNA"/>
</dbReference>
<accession>A0ABT1JW24</accession>
<gene>
    <name evidence="4" type="ORF">HD595_002078</name>
</gene>
<evidence type="ECO:0000259" key="3">
    <source>
        <dbReference type="Pfam" id="PF25547"/>
    </source>
</evidence>
<dbReference type="InterPro" id="IPR057746">
    <property type="entry name" value="CpnT-like_N"/>
</dbReference>
<dbReference type="Pfam" id="PF25547">
    <property type="entry name" value="WXG100_2"/>
    <property type="match status" value="1"/>
</dbReference>